<evidence type="ECO:0000259" key="3">
    <source>
        <dbReference type="Pfam" id="PF02517"/>
    </source>
</evidence>
<feature type="chain" id="PRO_5045466241" evidence="2">
    <location>
        <begin position="21"/>
        <end position="614"/>
    </location>
</feature>
<feature type="transmembrane region" description="Helical" evidence="1">
    <location>
        <begin position="571"/>
        <end position="587"/>
    </location>
</feature>
<evidence type="ECO:0000256" key="1">
    <source>
        <dbReference type="SAM" id="Phobius"/>
    </source>
</evidence>
<dbReference type="RefSeq" id="WP_280319053.1">
    <property type="nucleotide sequence ID" value="NZ_CP118605.1"/>
</dbReference>
<feature type="domain" description="CAAX prenyl protease 2/Lysostaphin resistance protein A-like" evidence="3">
    <location>
        <begin position="518"/>
        <end position="606"/>
    </location>
</feature>
<feature type="transmembrane region" description="Helical" evidence="1">
    <location>
        <begin position="344"/>
        <end position="369"/>
    </location>
</feature>
<dbReference type="SUPFAM" id="SSF48452">
    <property type="entry name" value="TPR-like"/>
    <property type="match status" value="1"/>
</dbReference>
<feature type="signal peptide" evidence="2">
    <location>
        <begin position="1"/>
        <end position="20"/>
    </location>
</feature>
<reference evidence="4 5" key="1">
    <citation type="submission" date="2023-02" db="EMBL/GenBank/DDBJ databases">
        <title>Description and genomic characterization of Microbulbifer bruguierae sp. nov., isolated from the sediment of mangrove plant Bruguiera sexangula.</title>
        <authorList>
            <person name="Long M."/>
        </authorList>
    </citation>
    <scope>NUCLEOTIDE SEQUENCE [LARGE SCALE GENOMIC DNA]</scope>
    <source>
        <strain evidence="4 5">H12</strain>
    </source>
</reference>
<feature type="transmembrane region" description="Helical" evidence="1">
    <location>
        <begin position="390"/>
        <end position="411"/>
    </location>
</feature>
<feature type="transmembrane region" description="Helical" evidence="1">
    <location>
        <begin position="470"/>
        <end position="492"/>
    </location>
</feature>
<evidence type="ECO:0000256" key="2">
    <source>
        <dbReference type="SAM" id="SignalP"/>
    </source>
</evidence>
<dbReference type="EMBL" id="CP118605">
    <property type="protein sequence ID" value="WGL15881.1"/>
    <property type="molecule type" value="Genomic_DNA"/>
</dbReference>
<keyword evidence="1" id="KW-0812">Transmembrane</keyword>
<dbReference type="GO" id="GO:0008237">
    <property type="term" value="F:metallopeptidase activity"/>
    <property type="evidence" value="ECO:0007669"/>
    <property type="project" value="UniProtKB-KW"/>
</dbReference>
<keyword evidence="1" id="KW-0472">Membrane</keyword>
<dbReference type="InterPro" id="IPR052710">
    <property type="entry name" value="CAAX_protease"/>
</dbReference>
<keyword evidence="2" id="KW-0732">Signal</keyword>
<dbReference type="PANTHER" id="PTHR36435">
    <property type="entry name" value="SLR1288 PROTEIN"/>
    <property type="match status" value="1"/>
</dbReference>
<keyword evidence="4" id="KW-0378">Hydrolase</keyword>
<dbReference type="Gene3D" id="1.25.40.10">
    <property type="entry name" value="Tetratricopeptide repeat domain"/>
    <property type="match status" value="1"/>
</dbReference>
<proteinExistence type="predicted"/>
<feature type="transmembrane region" description="Helical" evidence="1">
    <location>
        <begin position="594"/>
        <end position="613"/>
    </location>
</feature>
<dbReference type="PANTHER" id="PTHR36435:SF1">
    <property type="entry name" value="CAAX AMINO TERMINAL PROTEASE FAMILY PROTEIN"/>
    <property type="match status" value="1"/>
</dbReference>
<organism evidence="4 5">
    <name type="scientific">Microbulbifer bruguierae</name>
    <dbReference type="NCBI Taxonomy" id="3029061"/>
    <lineage>
        <taxon>Bacteria</taxon>
        <taxon>Pseudomonadati</taxon>
        <taxon>Pseudomonadota</taxon>
        <taxon>Gammaproteobacteria</taxon>
        <taxon>Cellvibrionales</taxon>
        <taxon>Microbulbiferaceae</taxon>
        <taxon>Microbulbifer</taxon>
    </lineage>
</organism>
<gene>
    <name evidence="4" type="ORF">PVT68_14015</name>
</gene>
<dbReference type="InterPro" id="IPR003675">
    <property type="entry name" value="Rce1/LyrA-like_dom"/>
</dbReference>
<feature type="transmembrane region" description="Helical" evidence="1">
    <location>
        <begin position="431"/>
        <end position="450"/>
    </location>
</feature>
<sequence length="614" mass="69742">MKNFRKLFIFLSLLPTMLFASVGGEPSSELLLKQLDLDLTIQFANDVIERGYRQNLDKIDQKIVENPHNVLIGIAKCDFIQDFTDQWGYEEGFDFLYEDSTECEESLDAKYAYHPEVKLRRLNYLYGEEFFTKAITEASSMPDAMWTAQQKARLYEQIAFRYAYEKPSAAIHYGEKALSLDSGSRIRLRLSSLHAQSNGIERAIEIAQYALIRLGELDSDDLELLLSIYANTGDKQRALLVYEKMRQEEGRNSLQVAQYLARVGLYNEARQAFRDLDDSSYGAEQLLFERFKFEFENGTKDSALHSYQRFRDGGLSVDPIGSNRIALFVKYPDLPWSLRDVGTVFMSVPIVLLTILVIAVPFCVIHYSAMVYSHRKNRALPMMGWGLSNAWSTLCCVYAGMIVPYLVLGPLDIMGDTLWYESELVEDRETVAMATLWGSIFTIGLLLPIARRWNVVDNQWFSDKQRIATAIFVGVAVGLAMRLPLGLALNYLPQVTEHFSRFTEQGIVISAVNQTYGWLATVWLLVIAAPVIEEFAFRGAILGGLQRYIPFWGANLIQASLFASLHTLESSLSVFYIFLLGVVLGLLRRKYEGLMVPIICHATFNGVFAYLFIV</sequence>
<keyword evidence="4" id="KW-0645">Protease</keyword>
<name>A0ABY8NAE2_9GAMM</name>
<dbReference type="Proteomes" id="UP001236500">
    <property type="component" value="Chromosome"/>
</dbReference>
<dbReference type="InterPro" id="IPR011990">
    <property type="entry name" value="TPR-like_helical_dom_sf"/>
</dbReference>
<evidence type="ECO:0000313" key="4">
    <source>
        <dbReference type="EMBL" id="WGL15881.1"/>
    </source>
</evidence>
<keyword evidence="1" id="KW-1133">Transmembrane helix</keyword>
<evidence type="ECO:0000313" key="5">
    <source>
        <dbReference type="Proteomes" id="UP001236500"/>
    </source>
</evidence>
<accession>A0ABY8NAE2</accession>
<protein>
    <submittedName>
        <fullName evidence="4">CPBP family intramembrane metalloprotease</fullName>
    </submittedName>
</protein>
<keyword evidence="5" id="KW-1185">Reference proteome</keyword>
<dbReference type="Pfam" id="PF02517">
    <property type="entry name" value="Rce1-like"/>
    <property type="match status" value="1"/>
</dbReference>
<keyword evidence="4" id="KW-0482">Metalloprotease</keyword>